<evidence type="ECO:0000256" key="14">
    <source>
        <dbReference type="ARBA" id="ARBA00050413"/>
    </source>
</evidence>
<evidence type="ECO:0000313" key="20">
    <source>
        <dbReference type="EMBL" id="ETE72250.1"/>
    </source>
</evidence>
<dbReference type="Pfam" id="PF01740">
    <property type="entry name" value="STAS"/>
    <property type="match status" value="2"/>
</dbReference>
<feature type="transmembrane region" description="Helical" evidence="18">
    <location>
        <begin position="433"/>
        <end position="455"/>
    </location>
</feature>
<evidence type="ECO:0000259" key="19">
    <source>
        <dbReference type="PROSITE" id="PS50801"/>
    </source>
</evidence>
<dbReference type="InterPro" id="IPR036513">
    <property type="entry name" value="STAS_dom_sf"/>
</dbReference>
<dbReference type="GO" id="GO:0008271">
    <property type="term" value="F:secondary active sulfate transmembrane transporter activity"/>
    <property type="evidence" value="ECO:0007669"/>
    <property type="project" value="InterPro"/>
</dbReference>
<dbReference type="SUPFAM" id="SSF52091">
    <property type="entry name" value="SpoIIaa-like"/>
    <property type="match status" value="2"/>
</dbReference>
<feature type="transmembrane region" description="Helical" evidence="18">
    <location>
        <begin position="1064"/>
        <end position="1084"/>
    </location>
</feature>
<evidence type="ECO:0000256" key="18">
    <source>
        <dbReference type="SAM" id="Phobius"/>
    </source>
</evidence>
<dbReference type="FunFam" id="3.30.750.24:FF:000015">
    <property type="entry name" value="Sulfate transporter"/>
    <property type="match status" value="2"/>
</dbReference>
<dbReference type="EMBL" id="AZIM01000249">
    <property type="protein sequence ID" value="ETE72250.1"/>
    <property type="molecule type" value="Genomic_DNA"/>
</dbReference>
<comment type="similarity">
    <text evidence="2">Belongs to the SLC26A/SulP transporter (TC 2.A.53) family.</text>
</comment>
<comment type="catalytic activity">
    <reaction evidence="15">
        <text>iodide(in) + chloride(out) = iodide(out) + chloride(in)</text>
        <dbReference type="Rhea" id="RHEA:72379"/>
        <dbReference type="ChEBI" id="CHEBI:16382"/>
        <dbReference type="ChEBI" id="CHEBI:17996"/>
    </reaction>
</comment>
<feature type="domain" description="STAS" evidence="19">
    <location>
        <begin position="548"/>
        <end position="700"/>
    </location>
</feature>
<feature type="transmembrane region" description="Helical" evidence="18">
    <location>
        <begin position="831"/>
        <end position="848"/>
    </location>
</feature>
<dbReference type="Proteomes" id="UP000018936">
    <property type="component" value="Unassembled WGS sequence"/>
</dbReference>
<feature type="transmembrane region" description="Helical" evidence="18">
    <location>
        <begin position="80"/>
        <end position="105"/>
    </location>
</feature>
<evidence type="ECO:0000256" key="9">
    <source>
        <dbReference type="ARBA" id="ARBA00023136"/>
    </source>
</evidence>
<dbReference type="OrthoDB" id="288203at2759"/>
<keyword evidence="9 18" id="KW-0472">Membrane</keyword>
<dbReference type="InterPro" id="IPR001902">
    <property type="entry name" value="SLC26A/SulP_fam"/>
</dbReference>
<dbReference type="InterPro" id="IPR011547">
    <property type="entry name" value="SLC26A/SulP_dom"/>
</dbReference>
<evidence type="ECO:0000256" key="16">
    <source>
        <dbReference type="ARBA" id="ARBA00051523"/>
    </source>
</evidence>
<sequence length="1452" mass="160190">MAAETNHVHPMLELAEDTYDKGNDHSKISLEYIGKSTDIKAYMLKKLKKNCSCNPAKAKDLFFSFLPVLMWLPKYKLKEYFLGDLMSGIIVGILLVPQSIAYSLLAGQEPVYGLYTSFFASIIYFLFGTSRHISVGIFGVLCLMVGEVVDRELQIAGYDSVSSASSNYSDMNDLINVTMVSWTANQTSQKVCDRSCYAITVGATVTFIAGIYQVAMGFFQVGFISVYLSDSLLSGFVTGASLTILTSQAKYLLGLNIPRSSGIGSLLNTWINIFRNIHKTNICDLITSCLCLLVLIPAKELNERFKSKLKAPLPTELLVVIVATLASHFGNLKEEYDSNVAGHIPTGFLPPQSPDWGLIPSVAMDAVPIAIIGFAITVSLAEMFAKKHGYTVKPNQEMYALGFCNIFPSFFHCFTTSAALAKTLVKDETGCKTQISSVVTGLVILLVLLVIAPLFYSLQKCVLAVIIIVNLKGALRKFGDLPKKWRLSKIDTLIWFVTMLSSALISTELGLLIGVCFSMICVILRTQNPEGQLLGLVPGSETYEPLSAYSGLQVQAGIRIFRFEAPIYYANKENFKSMLYKKTGVNPSLELAAKKKLEKQICTEKSDGASEKQTETSVQFVCQQLAFHTLVIDCCAVQFLDTAGIHTLKEVQRDYGEIGIQVLLAQCNLSVRYSLQQGEYTKKGKKHCLFHSVHQAVEYALCTYKHNNSCVSEIYFGVMEGGTIIQKSENSNDTASLPSSQLSSYIPVKLEEYETSGFSIKKLLTKAKENYKCNQESVLTFFRQLFPVIEWLPHYNIKEQLLGDIISGLLVGIVSIPQSISYALLASQDPIYGLYTNFFCAIIYFVMATSRHNCVGSFGVLCLMIGQTVNRQLTLAGYDLDMNTDLMANTTMNGTVACNRGCYAITVATTLTFLVGIYQIILGVFQLGFISVYLSEPLLSGFVTGSSLTILTSQMNLLFGLKLPRHDGTGSLILTWIDIFRYIGKTNICDLVTSVVALILIVPVKEINNLFKDKMKAPFPMELLVVIGATLLSHFLNFNKKYKSKICGTIPTGFKQPAVPDLSLLSNLALDALPIAIIGFAMTVSLSEIFGKKHGYPVRANQEMIAIGMGNLIPSFFYCFASCAALSKTLLKESTGCRTQISSLISSAALLLVLLWIAPLFYSLQTCILGVITIVNLRGGLRKFAEVPKMWRISKIDTIVWWVTMLSSSLISTELGLLIGVCFALLCIILRTQWPRATLLGKVNDSEIYEDQFTYKRITSIANIKIFRFDTSLYYANKDYFKSSLFQKTGVNPCLVAAIQQKAQAKANLSKNERCFSSKLNCLRGTKTPKASIDGPEASIDMHTLIIDCGAMQFIDSVGLSLLKEMRKDYKKIGIQVLLANCNPSIRRLLQAGGWLTGMQDPELLLFHGIHAAVQFAEKQDQTQQSDSVMATNVFGPETEDVSIALSLEEPL</sequence>
<feature type="non-terminal residue" evidence="20">
    <location>
        <position position="1452"/>
    </location>
</feature>
<keyword evidence="21" id="KW-1185">Reference proteome</keyword>
<keyword evidence="6" id="KW-0597">Phosphoprotein</keyword>
<comment type="catalytic activity">
    <reaction evidence="12">
        <text>bromide(in) + chloride(out) = bromide(out) + chloride(in)</text>
        <dbReference type="Rhea" id="RHEA:75335"/>
        <dbReference type="ChEBI" id="CHEBI:15858"/>
        <dbReference type="ChEBI" id="CHEBI:17996"/>
    </reaction>
</comment>
<proteinExistence type="inferred from homology"/>
<keyword evidence="10" id="KW-0325">Glycoprotein</keyword>
<dbReference type="InterPro" id="IPR018045">
    <property type="entry name" value="S04_transporter_CS"/>
</dbReference>
<name>V8PD29_OPHHA</name>
<evidence type="ECO:0000256" key="11">
    <source>
        <dbReference type="ARBA" id="ARBA00030135"/>
    </source>
</evidence>
<dbReference type="Gene3D" id="3.30.750.24">
    <property type="entry name" value="STAS domain"/>
    <property type="match status" value="2"/>
</dbReference>
<dbReference type="CDD" id="cd07042">
    <property type="entry name" value="STAS_SulP_like_sulfate_transporter"/>
    <property type="match status" value="1"/>
</dbReference>
<feature type="transmembrane region" description="Helical" evidence="18">
    <location>
        <begin position="982"/>
        <end position="1002"/>
    </location>
</feature>
<evidence type="ECO:0000256" key="5">
    <source>
        <dbReference type="ARBA" id="ARBA00022475"/>
    </source>
</evidence>
<evidence type="ECO:0000256" key="12">
    <source>
        <dbReference type="ARBA" id="ARBA00036469"/>
    </source>
</evidence>
<feature type="transmembrane region" description="Helical" evidence="18">
    <location>
        <begin position="358"/>
        <end position="378"/>
    </location>
</feature>
<evidence type="ECO:0000256" key="1">
    <source>
        <dbReference type="ARBA" id="ARBA00004424"/>
    </source>
</evidence>
<evidence type="ECO:0000313" key="21">
    <source>
        <dbReference type="Proteomes" id="UP000018936"/>
    </source>
</evidence>
<feature type="transmembrane region" description="Helical" evidence="18">
    <location>
        <begin position="1148"/>
        <end position="1179"/>
    </location>
</feature>
<organism evidence="20 21">
    <name type="scientific">Ophiophagus hannah</name>
    <name type="common">King cobra</name>
    <name type="synonym">Naja hannah</name>
    <dbReference type="NCBI Taxonomy" id="8665"/>
    <lineage>
        <taxon>Eukaryota</taxon>
        <taxon>Metazoa</taxon>
        <taxon>Chordata</taxon>
        <taxon>Craniata</taxon>
        <taxon>Vertebrata</taxon>
        <taxon>Euteleostomi</taxon>
        <taxon>Lepidosauria</taxon>
        <taxon>Squamata</taxon>
        <taxon>Bifurcata</taxon>
        <taxon>Unidentata</taxon>
        <taxon>Episquamata</taxon>
        <taxon>Toxicofera</taxon>
        <taxon>Serpentes</taxon>
        <taxon>Colubroidea</taxon>
        <taxon>Elapidae</taxon>
        <taxon>Elapinae</taxon>
        <taxon>Ophiophagus</taxon>
    </lineage>
</organism>
<comment type="catalytic activity">
    <reaction evidence="17">
        <text>oxalate(out) + 2 chloride(in) = oxalate(in) + 2 chloride(out)</text>
        <dbReference type="Rhea" id="RHEA:75095"/>
        <dbReference type="ChEBI" id="CHEBI:17996"/>
        <dbReference type="ChEBI" id="CHEBI:30623"/>
    </reaction>
</comment>
<feature type="domain" description="STAS" evidence="19">
    <location>
        <begin position="1254"/>
        <end position="1417"/>
    </location>
</feature>
<comment type="subcellular location">
    <subcellularLocation>
        <location evidence="1">Apical cell membrane</location>
        <topology evidence="1">Multi-pass membrane protein</topology>
    </subcellularLocation>
</comment>
<feature type="transmembrane region" description="Helical" evidence="18">
    <location>
        <begin position="902"/>
        <end position="932"/>
    </location>
</feature>
<feature type="transmembrane region" description="Helical" evidence="18">
    <location>
        <begin position="399"/>
        <end position="421"/>
    </location>
</feature>
<evidence type="ECO:0000256" key="13">
    <source>
        <dbReference type="ARBA" id="ARBA00036514"/>
    </source>
</evidence>
<keyword evidence="5" id="KW-1003">Cell membrane</keyword>
<dbReference type="PANTHER" id="PTHR11814">
    <property type="entry name" value="SULFATE TRANSPORTER"/>
    <property type="match status" value="1"/>
</dbReference>
<evidence type="ECO:0000256" key="8">
    <source>
        <dbReference type="ARBA" id="ARBA00022989"/>
    </source>
</evidence>
<reference evidence="20 21" key="1">
    <citation type="journal article" date="2013" name="Proc. Natl. Acad. Sci. U.S.A.">
        <title>The king cobra genome reveals dynamic gene evolution and adaptation in the snake venom system.</title>
        <authorList>
            <person name="Vonk F.J."/>
            <person name="Casewell N.R."/>
            <person name="Henkel C.V."/>
            <person name="Heimberg A.M."/>
            <person name="Jansen H.J."/>
            <person name="McCleary R.J."/>
            <person name="Kerkkamp H.M."/>
            <person name="Vos R.A."/>
            <person name="Guerreiro I."/>
            <person name="Calvete J.J."/>
            <person name="Wuster W."/>
            <person name="Woods A.E."/>
            <person name="Logan J.M."/>
            <person name="Harrison R.A."/>
            <person name="Castoe T.A."/>
            <person name="de Koning A.P."/>
            <person name="Pollock D.D."/>
            <person name="Yandell M."/>
            <person name="Calderon D."/>
            <person name="Renjifo C."/>
            <person name="Currier R.B."/>
            <person name="Salgado D."/>
            <person name="Pla D."/>
            <person name="Sanz L."/>
            <person name="Hyder A.S."/>
            <person name="Ribeiro J.M."/>
            <person name="Arntzen J.W."/>
            <person name="van den Thillart G.E."/>
            <person name="Boetzer M."/>
            <person name="Pirovano W."/>
            <person name="Dirks R.P."/>
            <person name="Spaink H.P."/>
            <person name="Duboule D."/>
            <person name="McGlinn E."/>
            <person name="Kini R.M."/>
            <person name="Richardson M.K."/>
        </authorList>
    </citation>
    <scope>NUCLEOTIDE SEQUENCE</scope>
    <source>
        <tissue evidence="20">Blood</tissue>
    </source>
</reference>
<dbReference type="GO" id="GO:0016324">
    <property type="term" value="C:apical plasma membrane"/>
    <property type="evidence" value="ECO:0007669"/>
    <property type="project" value="UniProtKB-SubCell"/>
</dbReference>
<dbReference type="PROSITE" id="PS50801">
    <property type="entry name" value="STAS"/>
    <property type="match status" value="2"/>
</dbReference>
<feature type="transmembrane region" description="Helical" evidence="18">
    <location>
        <begin position="938"/>
        <end position="961"/>
    </location>
</feature>
<gene>
    <name evidence="20" type="primary">SLC26A2</name>
    <name evidence="20" type="ORF">L345_01923</name>
</gene>
<evidence type="ECO:0000256" key="4">
    <source>
        <dbReference type="ARBA" id="ARBA00022448"/>
    </source>
</evidence>
<evidence type="ECO:0000256" key="3">
    <source>
        <dbReference type="ARBA" id="ARBA00017873"/>
    </source>
</evidence>
<keyword evidence="7 18" id="KW-0812">Transmembrane</keyword>
<feature type="transmembrane region" description="Helical" evidence="18">
    <location>
        <begin position="499"/>
        <end position="524"/>
    </location>
</feature>
<protein>
    <recommendedName>
        <fullName evidence="3">Sulfate transporter</fullName>
    </recommendedName>
    <alternativeName>
        <fullName evidence="11">Solute carrier family 26 member 2</fullName>
    </alternativeName>
</protein>
<feature type="transmembrane region" description="Helical" evidence="18">
    <location>
        <begin position="1017"/>
        <end position="1036"/>
    </location>
</feature>
<dbReference type="NCBIfam" id="TIGR00815">
    <property type="entry name" value="sulP"/>
    <property type="match status" value="2"/>
</dbReference>
<evidence type="ECO:0000256" key="7">
    <source>
        <dbReference type="ARBA" id="ARBA00022692"/>
    </source>
</evidence>
<evidence type="ECO:0000256" key="6">
    <source>
        <dbReference type="ARBA" id="ARBA00022553"/>
    </source>
</evidence>
<dbReference type="InterPro" id="IPR002645">
    <property type="entry name" value="STAS_dom"/>
</dbReference>
<keyword evidence="8 18" id="KW-1133">Transmembrane helix</keyword>
<feature type="transmembrane region" description="Helical" evidence="18">
    <location>
        <begin position="196"/>
        <end position="215"/>
    </location>
</feature>
<comment type="catalytic activity">
    <reaction evidence="13">
        <text>oxalate(in) + sulfate(out) = oxalate(out) + sulfate(in)</text>
        <dbReference type="Rhea" id="RHEA:72275"/>
        <dbReference type="ChEBI" id="CHEBI:16189"/>
        <dbReference type="ChEBI" id="CHEBI:30623"/>
    </reaction>
</comment>
<feature type="transmembrane region" description="Helical" evidence="18">
    <location>
        <begin position="1199"/>
        <end position="1230"/>
    </location>
</feature>
<keyword evidence="4" id="KW-0813">Transport</keyword>
<evidence type="ECO:0000256" key="15">
    <source>
        <dbReference type="ARBA" id="ARBA00051018"/>
    </source>
</evidence>
<accession>V8PD29</accession>
<feature type="transmembrane region" description="Helical" evidence="18">
    <location>
        <begin position="221"/>
        <end position="245"/>
    </location>
</feature>
<evidence type="ECO:0000256" key="2">
    <source>
        <dbReference type="ARBA" id="ARBA00008692"/>
    </source>
</evidence>
<evidence type="ECO:0000256" key="17">
    <source>
        <dbReference type="ARBA" id="ARBA00051868"/>
    </source>
</evidence>
<dbReference type="PROSITE" id="PS01130">
    <property type="entry name" value="SLC26A"/>
    <property type="match status" value="1"/>
</dbReference>
<feature type="transmembrane region" description="Helical" evidence="18">
    <location>
        <begin position="1104"/>
        <end position="1127"/>
    </location>
</feature>
<comment type="caution">
    <text evidence="20">The sequence shown here is derived from an EMBL/GenBank/DDBJ whole genome shotgun (WGS) entry which is preliminary data.</text>
</comment>
<comment type="catalytic activity">
    <reaction evidence="14">
        <text>sulfate(out) + 2 chloride(in) = sulfate(in) + 2 chloride(out)</text>
        <dbReference type="Rhea" id="RHEA:75091"/>
        <dbReference type="ChEBI" id="CHEBI:16189"/>
        <dbReference type="ChEBI" id="CHEBI:17996"/>
    </reaction>
</comment>
<dbReference type="Pfam" id="PF00916">
    <property type="entry name" value="Sulfate_transp"/>
    <property type="match status" value="2"/>
</dbReference>
<evidence type="ECO:0000256" key="10">
    <source>
        <dbReference type="ARBA" id="ARBA00023180"/>
    </source>
</evidence>
<comment type="catalytic activity">
    <reaction evidence="16">
        <text>nitrate(in) + chloride(out) = nitrate(out) + chloride(in)</text>
        <dbReference type="Rhea" id="RHEA:75339"/>
        <dbReference type="ChEBI" id="CHEBI:17632"/>
        <dbReference type="ChEBI" id="CHEBI:17996"/>
    </reaction>
</comment>